<comment type="caution">
    <text evidence="2">The sequence shown here is derived from an EMBL/GenBank/DDBJ whole genome shotgun (WGS) entry which is preliminary data.</text>
</comment>
<protein>
    <recommendedName>
        <fullName evidence="4">Late embryogenesis abundant protein LEA-2 subgroup domain-containing protein</fullName>
    </recommendedName>
</protein>
<keyword evidence="3" id="KW-1185">Reference proteome</keyword>
<gene>
    <name evidence="2" type="ORF">ILEXP_LOCUS25110</name>
</gene>
<dbReference type="InterPro" id="IPR055301">
    <property type="entry name" value="Lea14-like_2"/>
</dbReference>
<sequence length="210" mass="23751">MAEKEQVKALAPTRNRIYVDDDEAISMELKDYHRDQKCINCCGCFAAILLILAVTILVLIFTVFYIKDPKMKINSMKIEGLDRVNMTNLRSDENLTVLAEVSVKNPNSLLRRSNHRCGYDSPGLARARRTIRINVTLEVIVENILEAVPKIGIALSSGALPVRSYTSISGRVQILEIFKKNVVMKMNCTMIVNLISQEVQDQNCKRRISH</sequence>
<dbReference type="EMBL" id="CAUOFW020002881">
    <property type="protein sequence ID" value="CAK9156563.1"/>
    <property type="molecule type" value="Genomic_DNA"/>
</dbReference>
<evidence type="ECO:0000313" key="2">
    <source>
        <dbReference type="EMBL" id="CAK9156563.1"/>
    </source>
</evidence>
<proteinExistence type="predicted"/>
<dbReference type="AlphaFoldDB" id="A0ABC8SI27"/>
<evidence type="ECO:0008006" key="4">
    <source>
        <dbReference type="Google" id="ProtNLM"/>
    </source>
</evidence>
<evidence type="ECO:0000256" key="1">
    <source>
        <dbReference type="SAM" id="Phobius"/>
    </source>
</evidence>
<dbReference type="PANTHER" id="PTHR31852">
    <property type="entry name" value="LATE EMBRYOGENESIS ABUNDANT (LEA) HYDROXYPROLINE-RICH GLYCOPROTEIN FAMILY"/>
    <property type="match status" value="1"/>
</dbReference>
<name>A0ABC8SI27_9AQUA</name>
<accession>A0ABC8SI27</accession>
<organism evidence="2 3">
    <name type="scientific">Ilex paraguariensis</name>
    <name type="common">yerba mate</name>
    <dbReference type="NCBI Taxonomy" id="185542"/>
    <lineage>
        <taxon>Eukaryota</taxon>
        <taxon>Viridiplantae</taxon>
        <taxon>Streptophyta</taxon>
        <taxon>Embryophyta</taxon>
        <taxon>Tracheophyta</taxon>
        <taxon>Spermatophyta</taxon>
        <taxon>Magnoliopsida</taxon>
        <taxon>eudicotyledons</taxon>
        <taxon>Gunneridae</taxon>
        <taxon>Pentapetalae</taxon>
        <taxon>asterids</taxon>
        <taxon>campanulids</taxon>
        <taxon>Aquifoliales</taxon>
        <taxon>Aquifoliaceae</taxon>
        <taxon>Ilex</taxon>
    </lineage>
</organism>
<keyword evidence="1" id="KW-1133">Transmembrane helix</keyword>
<feature type="transmembrane region" description="Helical" evidence="1">
    <location>
        <begin position="45"/>
        <end position="66"/>
    </location>
</feature>
<evidence type="ECO:0000313" key="3">
    <source>
        <dbReference type="Proteomes" id="UP001642360"/>
    </source>
</evidence>
<keyword evidence="1" id="KW-0812">Transmembrane</keyword>
<dbReference type="Proteomes" id="UP001642360">
    <property type="component" value="Unassembled WGS sequence"/>
</dbReference>
<keyword evidence="1" id="KW-0472">Membrane</keyword>
<reference evidence="2 3" key="1">
    <citation type="submission" date="2024-02" db="EMBL/GenBank/DDBJ databases">
        <authorList>
            <person name="Vignale AGUSTIN F."/>
            <person name="Sosa J E."/>
            <person name="Modenutti C."/>
        </authorList>
    </citation>
    <scope>NUCLEOTIDE SEQUENCE [LARGE SCALE GENOMIC DNA]</scope>
</reference>